<gene>
    <name evidence="2" type="ORF">M0R45_031333</name>
</gene>
<name>A0AAW1WD98_RUBAR</name>
<sequence>MKAPPPPPIEELRRTTPKKEVQHPATETLPRIEPPKGSPTAAANQAKSTYLRSREQPPDPKITTKPKSTRRSPKTPVARCRRQAKPTPSPSKEQ</sequence>
<feature type="compositionally biased region" description="Polar residues" evidence="1">
    <location>
        <begin position="41"/>
        <end position="51"/>
    </location>
</feature>
<feature type="compositionally biased region" description="Basic residues" evidence="1">
    <location>
        <begin position="67"/>
        <end position="84"/>
    </location>
</feature>
<protein>
    <submittedName>
        <fullName evidence="2">Uncharacterized protein</fullName>
    </submittedName>
</protein>
<proteinExistence type="predicted"/>
<evidence type="ECO:0000313" key="2">
    <source>
        <dbReference type="EMBL" id="KAK9922895.1"/>
    </source>
</evidence>
<evidence type="ECO:0000256" key="1">
    <source>
        <dbReference type="SAM" id="MobiDB-lite"/>
    </source>
</evidence>
<organism evidence="2 3">
    <name type="scientific">Rubus argutus</name>
    <name type="common">Southern blackberry</name>
    <dbReference type="NCBI Taxonomy" id="59490"/>
    <lineage>
        <taxon>Eukaryota</taxon>
        <taxon>Viridiplantae</taxon>
        <taxon>Streptophyta</taxon>
        <taxon>Embryophyta</taxon>
        <taxon>Tracheophyta</taxon>
        <taxon>Spermatophyta</taxon>
        <taxon>Magnoliopsida</taxon>
        <taxon>eudicotyledons</taxon>
        <taxon>Gunneridae</taxon>
        <taxon>Pentapetalae</taxon>
        <taxon>rosids</taxon>
        <taxon>fabids</taxon>
        <taxon>Rosales</taxon>
        <taxon>Rosaceae</taxon>
        <taxon>Rosoideae</taxon>
        <taxon>Rosoideae incertae sedis</taxon>
        <taxon>Rubus</taxon>
    </lineage>
</organism>
<dbReference type="EMBL" id="JBEDUW010000006">
    <property type="protein sequence ID" value="KAK9922895.1"/>
    <property type="molecule type" value="Genomic_DNA"/>
</dbReference>
<dbReference type="AlphaFoldDB" id="A0AAW1WD98"/>
<reference evidence="2 3" key="1">
    <citation type="journal article" date="2023" name="G3 (Bethesda)">
        <title>A chromosome-length genome assembly and annotation of blackberry (Rubus argutus, cv. 'Hillquist').</title>
        <authorList>
            <person name="Bruna T."/>
            <person name="Aryal R."/>
            <person name="Dudchenko O."/>
            <person name="Sargent D.J."/>
            <person name="Mead D."/>
            <person name="Buti M."/>
            <person name="Cavallini A."/>
            <person name="Hytonen T."/>
            <person name="Andres J."/>
            <person name="Pham M."/>
            <person name="Weisz D."/>
            <person name="Mascagni F."/>
            <person name="Usai G."/>
            <person name="Natali L."/>
            <person name="Bassil N."/>
            <person name="Fernandez G.E."/>
            <person name="Lomsadze A."/>
            <person name="Armour M."/>
            <person name="Olukolu B."/>
            <person name="Poorten T."/>
            <person name="Britton C."/>
            <person name="Davik J."/>
            <person name="Ashrafi H."/>
            <person name="Aiden E.L."/>
            <person name="Borodovsky M."/>
            <person name="Worthington M."/>
        </authorList>
    </citation>
    <scope>NUCLEOTIDE SEQUENCE [LARGE SCALE GENOMIC DNA]</scope>
    <source>
        <strain evidence="2">PI 553951</strain>
    </source>
</reference>
<comment type="caution">
    <text evidence="2">The sequence shown here is derived from an EMBL/GenBank/DDBJ whole genome shotgun (WGS) entry which is preliminary data.</text>
</comment>
<keyword evidence="3" id="KW-1185">Reference proteome</keyword>
<feature type="region of interest" description="Disordered" evidence="1">
    <location>
        <begin position="1"/>
        <end position="94"/>
    </location>
</feature>
<dbReference type="Proteomes" id="UP001457282">
    <property type="component" value="Unassembled WGS sequence"/>
</dbReference>
<evidence type="ECO:0000313" key="3">
    <source>
        <dbReference type="Proteomes" id="UP001457282"/>
    </source>
</evidence>
<feature type="compositionally biased region" description="Basic and acidic residues" evidence="1">
    <location>
        <begin position="10"/>
        <end position="22"/>
    </location>
</feature>
<accession>A0AAW1WD98</accession>